<evidence type="ECO:0000256" key="13">
    <source>
        <dbReference type="ARBA" id="ARBA00023369"/>
    </source>
</evidence>
<evidence type="ECO:0000256" key="37">
    <source>
        <dbReference type="ARBA" id="ARBA00048869"/>
    </source>
</evidence>
<comment type="catalytic activity">
    <reaction evidence="13">
        <text>a triacylglycerol + H2O = a diacylglycerol + a fatty acid + H(+)</text>
        <dbReference type="Rhea" id="RHEA:12044"/>
        <dbReference type="ChEBI" id="CHEBI:15377"/>
        <dbReference type="ChEBI" id="CHEBI:15378"/>
        <dbReference type="ChEBI" id="CHEBI:17855"/>
        <dbReference type="ChEBI" id="CHEBI:18035"/>
        <dbReference type="ChEBI" id="CHEBI:28868"/>
        <dbReference type="EC" id="3.1.1.3"/>
    </reaction>
    <physiologicalReaction direction="left-to-right" evidence="13">
        <dbReference type="Rhea" id="RHEA:12045"/>
    </physiologicalReaction>
</comment>
<comment type="similarity">
    <text evidence="2">Belongs to the 'GDSL' lipolytic enzyme family. Phospholipase B1 subfamily.</text>
</comment>
<dbReference type="AlphaFoldDB" id="A0A9X0D2R2"/>
<comment type="catalytic activity">
    <reaction evidence="27">
        <text>a 1-O-alkyl-2-acyl-sn-glycero-3-phosphocholine + H2O = a 1-O-alkyl-sn-glycero-3-phosphocholine + a fatty acid + H(+)</text>
        <dbReference type="Rhea" id="RHEA:36231"/>
        <dbReference type="ChEBI" id="CHEBI:15377"/>
        <dbReference type="ChEBI" id="CHEBI:15378"/>
        <dbReference type="ChEBI" id="CHEBI:28868"/>
        <dbReference type="ChEBI" id="CHEBI:30909"/>
        <dbReference type="ChEBI" id="CHEBI:36702"/>
        <dbReference type="EC" id="3.1.1.4"/>
    </reaction>
    <physiologicalReaction direction="left-to-right" evidence="27">
        <dbReference type="Rhea" id="RHEA:36232"/>
    </physiologicalReaction>
</comment>
<evidence type="ECO:0000256" key="40">
    <source>
        <dbReference type="ARBA" id="ARBA00049363"/>
    </source>
</evidence>
<evidence type="ECO:0000256" key="6">
    <source>
        <dbReference type="ARBA" id="ARBA00022729"/>
    </source>
</evidence>
<evidence type="ECO:0000256" key="30">
    <source>
        <dbReference type="ARBA" id="ARBA00048362"/>
    </source>
</evidence>
<comment type="catalytic activity">
    <reaction evidence="21">
        <text>1-hexadecanoyl-2-(9Z)-octadecenoyl-3-octadecanoyl-sn-glycerol + H2O = 2-(9Z-octadecenoyl)-3-octadecanoyl-sn-glycerol + hexadecanoate + H(+)</text>
        <dbReference type="Rhea" id="RHEA:41107"/>
        <dbReference type="ChEBI" id="CHEBI:7896"/>
        <dbReference type="ChEBI" id="CHEBI:15377"/>
        <dbReference type="ChEBI" id="CHEBI:15378"/>
        <dbReference type="ChEBI" id="CHEBI:75558"/>
        <dbReference type="ChEBI" id="CHEBI:77623"/>
    </reaction>
    <physiologicalReaction direction="left-to-right" evidence="21">
        <dbReference type="Rhea" id="RHEA:41108"/>
    </physiologicalReaction>
</comment>
<evidence type="ECO:0000259" key="44">
    <source>
        <dbReference type="PROSITE" id="PS50835"/>
    </source>
</evidence>
<evidence type="ECO:0000256" key="27">
    <source>
        <dbReference type="ARBA" id="ARBA00048049"/>
    </source>
</evidence>
<evidence type="ECO:0000256" key="35">
    <source>
        <dbReference type="ARBA" id="ARBA00048656"/>
    </source>
</evidence>
<dbReference type="InterPro" id="IPR038885">
    <property type="entry name" value="PLB1"/>
</dbReference>
<evidence type="ECO:0000256" key="14">
    <source>
        <dbReference type="ARBA" id="ARBA00023408"/>
    </source>
</evidence>
<accession>A0A9X0D2R2</accession>
<feature type="transmembrane region" description="Helical" evidence="43">
    <location>
        <begin position="548"/>
        <end position="568"/>
    </location>
</feature>
<evidence type="ECO:0000256" key="23">
    <source>
        <dbReference type="ARBA" id="ARBA00047438"/>
    </source>
</evidence>
<comment type="catalytic activity">
    <reaction evidence="34">
        <text>1-hexadecanoyl-2-(9Z-octadecenoyl)-sn-glycero-3-phosphoethanolamine + H2O = 1-hexadecanoyl-sn-glycero-3-phosphoethanolamine + (9Z)-octadecenoate + H(+)</text>
        <dbReference type="Rhea" id="RHEA:40911"/>
        <dbReference type="ChEBI" id="CHEBI:15377"/>
        <dbReference type="ChEBI" id="CHEBI:15378"/>
        <dbReference type="ChEBI" id="CHEBI:30823"/>
        <dbReference type="ChEBI" id="CHEBI:73004"/>
        <dbReference type="ChEBI" id="CHEBI:73007"/>
    </reaction>
    <physiologicalReaction direction="left-to-right" evidence="34">
        <dbReference type="Rhea" id="RHEA:40912"/>
    </physiologicalReaction>
</comment>
<comment type="catalytic activity">
    <reaction evidence="36">
        <text>1-hexadecanoyl-2-(9Z-octadecenoyl)-sn-glycero-3-phosphocholine + H2O = 1-hexadecanoyl-sn-glycero-3-phosphocholine + (9Z)-octadecenoate + H(+)</text>
        <dbReference type="Rhea" id="RHEA:38779"/>
        <dbReference type="ChEBI" id="CHEBI:15377"/>
        <dbReference type="ChEBI" id="CHEBI:15378"/>
        <dbReference type="ChEBI" id="CHEBI:30823"/>
        <dbReference type="ChEBI" id="CHEBI:72998"/>
        <dbReference type="ChEBI" id="CHEBI:73001"/>
    </reaction>
    <physiologicalReaction direction="left-to-right" evidence="36">
        <dbReference type="Rhea" id="RHEA:38780"/>
    </physiologicalReaction>
</comment>
<evidence type="ECO:0000256" key="36">
    <source>
        <dbReference type="ARBA" id="ARBA00048699"/>
    </source>
</evidence>
<dbReference type="GO" id="GO:0004806">
    <property type="term" value="F:triacylglycerol lipase activity"/>
    <property type="evidence" value="ECO:0007669"/>
    <property type="project" value="UniProtKB-EC"/>
</dbReference>
<comment type="catalytic activity">
    <reaction evidence="35">
        <text>1-hexadecanoyl-sn-glycero-3-phosphocholine + H2O = sn-glycerol 3-phosphocholine + hexadecanoate + H(+)</text>
        <dbReference type="Rhea" id="RHEA:40435"/>
        <dbReference type="ChEBI" id="CHEBI:7896"/>
        <dbReference type="ChEBI" id="CHEBI:15377"/>
        <dbReference type="ChEBI" id="CHEBI:15378"/>
        <dbReference type="ChEBI" id="CHEBI:16870"/>
        <dbReference type="ChEBI" id="CHEBI:72998"/>
    </reaction>
    <physiologicalReaction direction="left-to-right" evidence="35">
        <dbReference type="Rhea" id="RHEA:40436"/>
    </physiologicalReaction>
</comment>
<dbReference type="PANTHER" id="PTHR21325">
    <property type="entry name" value="PHOSPHOLIPASE B, PLB1"/>
    <property type="match status" value="1"/>
</dbReference>
<comment type="catalytic activity">
    <reaction evidence="26">
        <text>1-hexadecanoyl-2-(9Z-octadecenoyl)-sn-glycero-3-phospho-(1'-sn-glycerol) + H2O = 1-hexadecanoyl-sn-glycero-3-phospho-(1'-sn-glycerol) + (9Z)-octadecenoate + H(+)</text>
        <dbReference type="Rhea" id="RHEA:40919"/>
        <dbReference type="ChEBI" id="CHEBI:15377"/>
        <dbReference type="ChEBI" id="CHEBI:15378"/>
        <dbReference type="ChEBI" id="CHEBI:30823"/>
        <dbReference type="ChEBI" id="CHEBI:72841"/>
        <dbReference type="ChEBI" id="CHEBI:75158"/>
    </reaction>
    <physiologicalReaction direction="left-to-right" evidence="26">
        <dbReference type="Rhea" id="RHEA:40920"/>
    </physiologicalReaction>
</comment>
<comment type="catalytic activity">
    <reaction evidence="28">
        <text>1,2-di-(9Z-octadecenoyl)-sn-glycero-3-phosphocholine + H2O = 1-(9Z-octadecenoyl)-sn-glycero-3-phosphocholine + (9Z)-octadecenoate + H(+)</text>
        <dbReference type="Rhea" id="RHEA:40923"/>
        <dbReference type="ChEBI" id="CHEBI:15377"/>
        <dbReference type="ChEBI" id="CHEBI:15378"/>
        <dbReference type="ChEBI" id="CHEBI:28610"/>
        <dbReference type="ChEBI" id="CHEBI:30823"/>
        <dbReference type="ChEBI" id="CHEBI:74669"/>
    </reaction>
    <physiologicalReaction direction="left-to-right" evidence="28">
        <dbReference type="Rhea" id="RHEA:40924"/>
    </physiologicalReaction>
</comment>
<evidence type="ECO:0000256" key="9">
    <source>
        <dbReference type="ARBA" id="ARBA00022989"/>
    </source>
</evidence>
<comment type="catalytic activity">
    <reaction evidence="33">
        <text>a 1-acyl-sn-glycero-3-phosphocholine + H2O = sn-glycerol 3-phosphocholine + a fatty acid + H(+)</text>
        <dbReference type="Rhea" id="RHEA:15177"/>
        <dbReference type="ChEBI" id="CHEBI:15377"/>
        <dbReference type="ChEBI" id="CHEBI:15378"/>
        <dbReference type="ChEBI" id="CHEBI:16870"/>
        <dbReference type="ChEBI" id="CHEBI:28868"/>
        <dbReference type="ChEBI" id="CHEBI:58168"/>
        <dbReference type="EC" id="3.1.1.5"/>
    </reaction>
    <physiologicalReaction direction="left-to-right" evidence="33">
        <dbReference type="Rhea" id="RHEA:15178"/>
    </physiologicalReaction>
</comment>
<dbReference type="OrthoDB" id="5962577at2759"/>
<evidence type="ECO:0000256" key="24">
    <source>
        <dbReference type="ARBA" id="ARBA00047459"/>
    </source>
</evidence>
<keyword evidence="12" id="KW-0325">Glycoprotein</keyword>
<dbReference type="InterPro" id="IPR036514">
    <property type="entry name" value="SGNH_hydro_sf"/>
</dbReference>
<evidence type="ECO:0000256" key="34">
    <source>
        <dbReference type="ARBA" id="ARBA00048613"/>
    </source>
</evidence>
<comment type="catalytic activity">
    <reaction evidence="39">
        <text>1-hexadecanoyl-2-(9Z)-octadecenoyl-3-octadecanoyl-sn-glycerol + H2O = 1-hexadecanoyl-3-octadecanoyl-sn-glycerol + (9Z)-octadecenoate + H(+)</text>
        <dbReference type="Rhea" id="RHEA:41103"/>
        <dbReference type="ChEBI" id="CHEBI:15377"/>
        <dbReference type="ChEBI" id="CHEBI:15378"/>
        <dbReference type="ChEBI" id="CHEBI:30823"/>
        <dbReference type="ChEBI" id="CHEBI:77623"/>
        <dbReference type="ChEBI" id="CHEBI:77624"/>
    </reaction>
    <physiologicalReaction direction="left-to-right" evidence="39">
        <dbReference type="Rhea" id="RHEA:41104"/>
    </physiologicalReaction>
</comment>
<evidence type="ECO:0000256" key="3">
    <source>
        <dbReference type="ARBA" id="ARBA00015133"/>
    </source>
</evidence>
<proteinExistence type="inferred from homology"/>
<organism evidence="45 46">
    <name type="scientific">Desmophyllum pertusum</name>
    <dbReference type="NCBI Taxonomy" id="174260"/>
    <lineage>
        <taxon>Eukaryota</taxon>
        <taxon>Metazoa</taxon>
        <taxon>Cnidaria</taxon>
        <taxon>Anthozoa</taxon>
        <taxon>Hexacorallia</taxon>
        <taxon>Scleractinia</taxon>
        <taxon>Caryophylliina</taxon>
        <taxon>Caryophylliidae</taxon>
        <taxon>Desmophyllum</taxon>
    </lineage>
</organism>
<comment type="function">
    <text evidence="20">Calcium-independent membrane-associated phospholipase that catalyzes complete diacylation of phospholipids by hydrolyzing both sn-1 and sn-2 fatty acyl chains attached to the glycerol backbone (phospholipase B activity). Has dual phospholipase and lysophospholipase activities toward diacylphospholipids. Preferentially cleaves sn-2 ester bonds over sn-1 bonds. Acts as a lipase toward glycerolipid substrates. Hydrolyzes fatty acyl chains of diacylglycerols with preference for the sn-2 position and of triacylglycerols with not positional selectivity. May also hydrolyze long chain retinyl esters such as retinyl palmitate. May contribute to digestion of dietary phospholipids, glycerolipids and retinoids, facilitating lipid absorption at the brush border.</text>
</comment>
<dbReference type="InterPro" id="IPR035547">
    <property type="entry name" value="Phospholipase_B"/>
</dbReference>
<evidence type="ECO:0000256" key="4">
    <source>
        <dbReference type="ARBA" id="ARBA00022475"/>
    </source>
</evidence>
<evidence type="ECO:0000256" key="12">
    <source>
        <dbReference type="ARBA" id="ARBA00023180"/>
    </source>
</evidence>
<comment type="subcellular location">
    <subcellularLocation>
        <location evidence="1">Apical cell membrane</location>
        <topology evidence="1">Single-pass type I membrane protein</topology>
    </subcellularLocation>
</comment>
<dbReference type="GO" id="GO:0016324">
    <property type="term" value="C:apical plasma membrane"/>
    <property type="evidence" value="ECO:0007669"/>
    <property type="project" value="UniProtKB-SubCell"/>
</dbReference>
<evidence type="ECO:0000256" key="10">
    <source>
        <dbReference type="ARBA" id="ARBA00023098"/>
    </source>
</evidence>
<reference evidence="45" key="1">
    <citation type="submission" date="2023-01" db="EMBL/GenBank/DDBJ databases">
        <title>Genome assembly of the deep-sea coral Lophelia pertusa.</title>
        <authorList>
            <person name="Herrera S."/>
            <person name="Cordes E."/>
        </authorList>
    </citation>
    <scope>NUCLEOTIDE SEQUENCE</scope>
    <source>
        <strain evidence="45">USNM1676648</strain>
        <tissue evidence="45">Polyp</tissue>
    </source>
</reference>
<evidence type="ECO:0000256" key="38">
    <source>
        <dbReference type="ARBA" id="ARBA00048872"/>
    </source>
</evidence>
<keyword evidence="8" id="KW-0378">Hydrolase</keyword>
<comment type="catalytic activity">
    <reaction evidence="15">
        <text>a 1,2-diacyl-sn-glycero-3-phosphocholine + H2O = a 1-acyl-sn-glycero-3-phosphocholine + a fatty acid + H(+)</text>
        <dbReference type="Rhea" id="RHEA:15801"/>
        <dbReference type="ChEBI" id="CHEBI:15377"/>
        <dbReference type="ChEBI" id="CHEBI:15378"/>
        <dbReference type="ChEBI" id="CHEBI:28868"/>
        <dbReference type="ChEBI" id="CHEBI:57643"/>
        <dbReference type="ChEBI" id="CHEBI:58168"/>
        <dbReference type="EC" id="3.1.1.4"/>
    </reaction>
    <physiologicalReaction direction="left-to-right" evidence="15">
        <dbReference type="Rhea" id="RHEA:15802"/>
    </physiologicalReaction>
</comment>
<evidence type="ECO:0000256" key="1">
    <source>
        <dbReference type="ARBA" id="ARBA00004247"/>
    </source>
</evidence>
<evidence type="ECO:0000256" key="43">
    <source>
        <dbReference type="SAM" id="Phobius"/>
    </source>
</evidence>
<dbReference type="InterPro" id="IPR001087">
    <property type="entry name" value="GDSL"/>
</dbReference>
<evidence type="ECO:0000256" key="39">
    <source>
        <dbReference type="ARBA" id="ARBA00048939"/>
    </source>
</evidence>
<keyword evidence="5 43" id="KW-0812">Transmembrane</keyword>
<evidence type="ECO:0000256" key="29">
    <source>
        <dbReference type="ARBA" id="ARBA00048227"/>
    </source>
</evidence>
<evidence type="ECO:0000256" key="19">
    <source>
        <dbReference type="ARBA" id="ARBA00033022"/>
    </source>
</evidence>
<comment type="catalytic activity">
    <reaction evidence="14">
        <text>1-hexadecanoyl-2-(9Z,12Z-octadecadienoyl)-sn-glycero-3-phosphocholine + H2O = (9Z,12Z)-octadecadienoate + 1-hexadecanoyl-sn-glycero-3-phosphocholine + H(+)</text>
        <dbReference type="Rhea" id="RHEA:40811"/>
        <dbReference type="ChEBI" id="CHEBI:15377"/>
        <dbReference type="ChEBI" id="CHEBI:15378"/>
        <dbReference type="ChEBI" id="CHEBI:30245"/>
        <dbReference type="ChEBI" id="CHEBI:72998"/>
        <dbReference type="ChEBI" id="CHEBI:73002"/>
    </reaction>
    <physiologicalReaction direction="left-to-right" evidence="14">
        <dbReference type="Rhea" id="RHEA:40812"/>
    </physiologicalReaction>
</comment>
<dbReference type="InterPro" id="IPR007110">
    <property type="entry name" value="Ig-like_dom"/>
</dbReference>
<evidence type="ECO:0000256" key="20">
    <source>
        <dbReference type="ARBA" id="ARBA00045916"/>
    </source>
</evidence>
<comment type="catalytic activity">
    <reaction evidence="24">
        <text>1-hexadecanoyl-2-(9Z)-octadecenoyl-3-octadecanoyl-sn-glycerol + H2O = 1-hexadecanoyl-2-(9Z-octadecenoyl)-sn-glycerol + octadecanoate + H(+)</text>
        <dbReference type="Rhea" id="RHEA:41111"/>
        <dbReference type="ChEBI" id="CHEBI:15377"/>
        <dbReference type="ChEBI" id="CHEBI:15378"/>
        <dbReference type="ChEBI" id="CHEBI:25629"/>
        <dbReference type="ChEBI" id="CHEBI:75466"/>
        <dbReference type="ChEBI" id="CHEBI:77623"/>
    </reaction>
    <physiologicalReaction direction="left-to-right" evidence="24">
        <dbReference type="Rhea" id="RHEA:41112"/>
    </physiologicalReaction>
</comment>
<evidence type="ECO:0000313" key="46">
    <source>
        <dbReference type="Proteomes" id="UP001163046"/>
    </source>
</evidence>
<keyword evidence="7" id="KW-0677">Repeat</keyword>
<comment type="catalytic activity">
    <reaction evidence="23">
        <text>1-(9Z-octadecenoyl)-glycerol + H2O = glycerol + (9Z)-octadecenoate + H(+)</text>
        <dbReference type="Rhea" id="RHEA:38487"/>
        <dbReference type="ChEBI" id="CHEBI:15377"/>
        <dbReference type="ChEBI" id="CHEBI:15378"/>
        <dbReference type="ChEBI" id="CHEBI:17754"/>
        <dbReference type="ChEBI" id="CHEBI:30823"/>
        <dbReference type="ChEBI" id="CHEBI:75342"/>
    </reaction>
    <physiologicalReaction direction="left-to-right" evidence="23">
        <dbReference type="Rhea" id="RHEA:38488"/>
    </physiologicalReaction>
</comment>
<dbReference type="PANTHER" id="PTHR21325:SF31">
    <property type="entry name" value="GH22081P-RELATED"/>
    <property type="match status" value="1"/>
</dbReference>
<keyword evidence="11 43" id="KW-0472">Membrane</keyword>
<name>A0A9X0D2R2_9CNID</name>
<evidence type="ECO:0000256" key="7">
    <source>
        <dbReference type="ARBA" id="ARBA00022737"/>
    </source>
</evidence>
<dbReference type="FunFam" id="3.40.50.1110:FF:000005">
    <property type="entry name" value="Phospholipase B1"/>
    <property type="match status" value="1"/>
</dbReference>
<comment type="catalytic activity">
    <reaction evidence="31">
        <text>1-octadecanoyl-2-(9Z,12Z)-octadecadienoyl-sn-glycerol + H2O = 1-octadecanoyl-sn-glycerol + (9Z,12Z)-octadecadienoate + H(+)</text>
        <dbReference type="Rhea" id="RHEA:40927"/>
        <dbReference type="ChEBI" id="CHEBI:15377"/>
        <dbReference type="ChEBI" id="CHEBI:15378"/>
        <dbReference type="ChEBI" id="CHEBI:30245"/>
        <dbReference type="ChEBI" id="CHEBI:75550"/>
        <dbReference type="ChEBI" id="CHEBI:77097"/>
    </reaction>
    <physiologicalReaction direction="left-to-right" evidence="31">
        <dbReference type="Rhea" id="RHEA:40928"/>
    </physiologicalReaction>
</comment>
<evidence type="ECO:0000256" key="33">
    <source>
        <dbReference type="ARBA" id="ARBA00048454"/>
    </source>
</evidence>
<evidence type="ECO:0000256" key="17">
    <source>
        <dbReference type="ARBA" id="ARBA00031182"/>
    </source>
</evidence>
<comment type="catalytic activity">
    <reaction evidence="22">
        <text>1,3-dihexadecanoyl-2-(9Z-octadecenoyl)glycerol + H2O = 1-hexadecanoyl-2-(9Z-octadecenoyl)-glycerol + hexadecanoate + H(+)</text>
        <dbReference type="Rhea" id="RHEA:40979"/>
        <dbReference type="ChEBI" id="CHEBI:7896"/>
        <dbReference type="ChEBI" id="CHEBI:15377"/>
        <dbReference type="ChEBI" id="CHEBI:15378"/>
        <dbReference type="ChEBI" id="CHEBI:75585"/>
        <dbReference type="ChEBI" id="CHEBI:75688"/>
    </reaction>
    <physiologicalReaction direction="left-to-right" evidence="22">
        <dbReference type="Rhea" id="RHEA:40980"/>
    </physiologicalReaction>
</comment>
<dbReference type="GO" id="GO:0004622">
    <property type="term" value="F:phosphatidylcholine lysophospholipase activity"/>
    <property type="evidence" value="ECO:0007669"/>
    <property type="project" value="UniProtKB-EC"/>
</dbReference>
<comment type="catalytic activity">
    <reaction evidence="38">
        <text>1-O-hexadecyl-2-(9Z)-octadecenoyl-sn-glycero-3-phosphocholine + H2O = 1-O-hexadecyl-sn-glycero-3-phosphocholine + (9Z)-octadecenoate + H(+)</text>
        <dbReference type="Rhea" id="RHEA:40915"/>
        <dbReference type="ChEBI" id="CHEBI:15377"/>
        <dbReference type="ChEBI" id="CHEBI:15378"/>
        <dbReference type="ChEBI" id="CHEBI:30823"/>
        <dbReference type="ChEBI" id="CHEBI:34112"/>
        <dbReference type="ChEBI" id="CHEBI:64496"/>
    </reaction>
    <physiologicalReaction direction="left-to-right" evidence="38">
        <dbReference type="Rhea" id="RHEA:40916"/>
    </physiologicalReaction>
</comment>
<dbReference type="CDD" id="cd01824">
    <property type="entry name" value="Phospholipase_B_like"/>
    <property type="match status" value="1"/>
</dbReference>
<evidence type="ECO:0000256" key="41">
    <source>
        <dbReference type="ARBA" id="ARBA00049372"/>
    </source>
</evidence>
<keyword evidence="9 43" id="KW-1133">Transmembrane helix</keyword>
<evidence type="ECO:0000256" key="11">
    <source>
        <dbReference type="ARBA" id="ARBA00023136"/>
    </source>
</evidence>
<dbReference type="Pfam" id="PF00657">
    <property type="entry name" value="Lipase_GDSL"/>
    <property type="match status" value="1"/>
</dbReference>
<evidence type="ECO:0000256" key="5">
    <source>
        <dbReference type="ARBA" id="ARBA00022692"/>
    </source>
</evidence>
<comment type="caution">
    <text evidence="45">The sequence shown here is derived from an EMBL/GenBank/DDBJ whole genome shotgun (WGS) entry which is preliminary data.</text>
</comment>
<evidence type="ECO:0000256" key="21">
    <source>
        <dbReference type="ARBA" id="ARBA00047324"/>
    </source>
</evidence>
<dbReference type="SUPFAM" id="SSF52266">
    <property type="entry name" value="SGNH hydrolase"/>
    <property type="match status" value="1"/>
</dbReference>
<comment type="catalytic activity">
    <reaction evidence="30">
        <text>1-hexadecanoyl-2-(9Z,12Z-octadecadienoyl)-sn-glycero-3-phosphocholine + H2O = 2-(9Z,12Z-octadecadienoyl)-sn-glycero-3-phosphocholine + hexadecanoate + H(+)</text>
        <dbReference type="Rhea" id="RHEA:40971"/>
        <dbReference type="ChEBI" id="CHEBI:7896"/>
        <dbReference type="ChEBI" id="CHEBI:15377"/>
        <dbReference type="ChEBI" id="CHEBI:15378"/>
        <dbReference type="ChEBI" id="CHEBI:73002"/>
        <dbReference type="ChEBI" id="CHEBI:76084"/>
    </reaction>
    <physiologicalReaction direction="left-to-right" evidence="30">
        <dbReference type="Rhea" id="RHEA:40972"/>
    </physiologicalReaction>
</comment>
<sequence length="593" mass="65809">MASLTSAWKLVFIYTFLVGNGLAYGLSSLTVNATSVKVGYLWDVPRHENDDTSEVVMGKEHWTSILRLMCEISPPLPTDGEHWDKRNELVMWKKMAPKREEVKRMRYWSSDMTKTAISFSNVTLDILGTYSCIYGDLSATIDVLVANVEAAKNLKRPGNLLELHTYVSYMKDKSGISGWQEQQHLLEPIGTKEHCPIQQKSLRAAGTVHQLHASDIKIVAAMGDAFTVGLGAGATSMNGYFTDYRDISWSIGGMNYLNQTTTIPNIIRQFSPSLKGASAKASAIEENFNADLNVAVLGASASDLEDQAKDLVIRLKAMKDIDYQNDWKLLTIWIGTDDLCQVCKDGGKFSASSFIKYVMRTLNYLQEEVPRLFVNLVPPMDVSPLYELHQRDTKSCQILGWNSCHCLKEGDAERSKISKTAKQYKHLLEELVNSGLYGTKDSFAVVIQPALQVPPKTKDGDLVKSFFGVDCLHFSVHGHAAAALALWNNMLEPLGSKTKQWGDQETLKCPSKGKPYLFTKTNSKTVMSEVTDDNDDDDSSAGDFPPTAAVALAVSLTAVVVIVVVIVWRSRKSRRRPEASRLLYAPGPHKPRI</sequence>
<evidence type="ECO:0000256" key="18">
    <source>
        <dbReference type="ARBA" id="ARBA00031485"/>
    </source>
</evidence>
<dbReference type="PROSITE" id="PS50835">
    <property type="entry name" value="IG_LIKE"/>
    <property type="match status" value="1"/>
</dbReference>
<comment type="catalytic activity">
    <reaction evidence="37">
        <text>1,3-dihexadecanoyl-2-(9Z-octadecenoyl)glycerol + H2O = 1,3-dihexadecanoylglycerol + (9Z)-octadecenoate + H(+)</text>
        <dbReference type="Rhea" id="RHEA:40983"/>
        <dbReference type="ChEBI" id="CHEBI:15377"/>
        <dbReference type="ChEBI" id="CHEBI:15378"/>
        <dbReference type="ChEBI" id="CHEBI:30823"/>
        <dbReference type="ChEBI" id="CHEBI:75688"/>
        <dbReference type="ChEBI" id="CHEBI:77619"/>
    </reaction>
    <physiologicalReaction direction="left-to-right" evidence="37">
        <dbReference type="Rhea" id="RHEA:40984"/>
    </physiologicalReaction>
</comment>
<comment type="catalytic activity">
    <reaction evidence="40">
        <text>1,2-dihexadecanoyl-sn-glycero-3-phosphocholine + 2 H2O = sn-glycerol 3-phosphocholine + 2 hexadecanoate + 2 H(+)</text>
        <dbReference type="Rhea" id="RHEA:40975"/>
        <dbReference type="ChEBI" id="CHEBI:7896"/>
        <dbReference type="ChEBI" id="CHEBI:15377"/>
        <dbReference type="ChEBI" id="CHEBI:15378"/>
        <dbReference type="ChEBI" id="CHEBI:16870"/>
        <dbReference type="ChEBI" id="CHEBI:72999"/>
    </reaction>
    <physiologicalReaction direction="left-to-right" evidence="40">
        <dbReference type="Rhea" id="RHEA:40976"/>
    </physiologicalReaction>
</comment>
<feature type="domain" description="Ig-like" evidence="44">
    <location>
        <begin position="45"/>
        <end position="142"/>
    </location>
</feature>
<evidence type="ECO:0000256" key="25">
    <source>
        <dbReference type="ARBA" id="ARBA00048011"/>
    </source>
</evidence>
<evidence type="ECO:0000256" key="16">
    <source>
        <dbReference type="ARBA" id="ARBA00029723"/>
    </source>
</evidence>
<evidence type="ECO:0000256" key="28">
    <source>
        <dbReference type="ARBA" id="ARBA00048058"/>
    </source>
</evidence>
<evidence type="ECO:0000256" key="42">
    <source>
        <dbReference type="ARBA" id="ARBA00049461"/>
    </source>
</evidence>
<evidence type="ECO:0000256" key="26">
    <source>
        <dbReference type="ARBA" id="ARBA00048015"/>
    </source>
</evidence>
<dbReference type="GO" id="GO:0004623">
    <property type="term" value="F:phospholipase A2 activity"/>
    <property type="evidence" value="ECO:0007669"/>
    <property type="project" value="UniProtKB-EC"/>
</dbReference>
<comment type="catalytic activity">
    <reaction evidence="32">
        <text>1,2,3-tri-(9Z-octadecenoyl)-glycerol + H2O = di-(9Z)-octadecenoylglycerol + (9Z)-octadecenoate + H(+)</text>
        <dbReference type="Rhea" id="RHEA:38575"/>
        <dbReference type="ChEBI" id="CHEBI:15377"/>
        <dbReference type="ChEBI" id="CHEBI:15378"/>
        <dbReference type="ChEBI" id="CHEBI:30823"/>
        <dbReference type="ChEBI" id="CHEBI:53753"/>
        <dbReference type="ChEBI" id="CHEBI:75945"/>
    </reaction>
    <physiologicalReaction direction="left-to-right" evidence="32">
        <dbReference type="Rhea" id="RHEA:38576"/>
    </physiologicalReaction>
</comment>
<comment type="catalytic activity">
    <reaction evidence="42">
        <text>2-(9Z-octadecenoyl)-glycerol + H2O = glycerol + (9Z)-octadecenoate + H(+)</text>
        <dbReference type="Rhea" id="RHEA:38491"/>
        <dbReference type="ChEBI" id="CHEBI:15377"/>
        <dbReference type="ChEBI" id="CHEBI:15378"/>
        <dbReference type="ChEBI" id="CHEBI:17754"/>
        <dbReference type="ChEBI" id="CHEBI:30823"/>
        <dbReference type="ChEBI" id="CHEBI:73990"/>
    </reaction>
    <physiologicalReaction direction="left-to-right" evidence="42">
        <dbReference type="Rhea" id="RHEA:38492"/>
    </physiologicalReaction>
</comment>
<evidence type="ECO:0000256" key="22">
    <source>
        <dbReference type="ARBA" id="ARBA00047363"/>
    </source>
</evidence>
<keyword evidence="46" id="KW-1185">Reference proteome</keyword>
<comment type="catalytic activity">
    <reaction evidence="41">
        <text>1,3-di-(9Z-octadecenoyl)-glycerol + H2O = 1-(9Z-octadecenoyl)-glycerol + (9Z)-octadecenoate + H(+)</text>
        <dbReference type="Rhea" id="RHEA:39939"/>
        <dbReference type="ChEBI" id="CHEBI:15377"/>
        <dbReference type="ChEBI" id="CHEBI:15378"/>
        <dbReference type="ChEBI" id="CHEBI:30823"/>
        <dbReference type="ChEBI" id="CHEBI:75342"/>
        <dbReference type="ChEBI" id="CHEBI:75735"/>
    </reaction>
    <physiologicalReaction direction="left-to-right" evidence="41">
        <dbReference type="Rhea" id="RHEA:39940"/>
    </physiologicalReaction>
</comment>
<evidence type="ECO:0000256" key="32">
    <source>
        <dbReference type="ARBA" id="ARBA00048386"/>
    </source>
</evidence>
<comment type="catalytic activity">
    <reaction evidence="29">
        <text>1,2-dihexadecanoyl-sn-glycero-3-phosphocholine + H2O = 1-hexadecanoyl-sn-glycero-3-phosphocholine + hexadecanoate + H(+)</text>
        <dbReference type="Rhea" id="RHEA:41223"/>
        <dbReference type="ChEBI" id="CHEBI:7896"/>
        <dbReference type="ChEBI" id="CHEBI:15377"/>
        <dbReference type="ChEBI" id="CHEBI:15378"/>
        <dbReference type="ChEBI" id="CHEBI:72998"/>
        <dbReference type="ChEBI" id="CHEBI:72999"/>
    </reaction>
    <physiologicalReaction direction="left-to-right" evidence="29">
        <dbReference type="Rhea" id="RHEA:41224"/>
    </physiologicalReaction>
</comment>
<dbReference type="Proteomes" id="UP001163046">
    <property type="component" value="Unassembled WGS sequence"/>
</dbReference>
<evidence type="ECO:0000256" key="31">
    <source>
        <dbReference type="ARBA" id="ARBA00048374"/>
    </source>
</evidence>
<evidence type="ECO:0000313" key="45">
    <source>
        <dbReference type="EMBL" id="KAJ7384765.1"/>
    </source>
</evidence>
<dbReference type="Gene3D" id="3.40.50.1110">
    <property type="entry name" value="SGNH hydrolase"/>
    <property type="match status" value="1"/>
</dbReference>
<evidence type="ECO:0000256" key="15">
    <source>
        <dbReference type="ARBA" id="ARBA00023422"/>
    </source>
</evidence>
<protein>
    <recommendedName>
        <fullName evidence="3">Phospholipase B1, membrane-associated</fullName>
    </recommendedName>
    <alternativeName>
        <fullName evidence="16">Lysophospholipase</fullName>
    </alternativeName>
    <alternativeName>
        <fullName evidence="17">Phospholipase A2</fullName>
    </alternativeName>
    <alternativeName>
        <fullName evidence="19">Phospholipase B/lipase</fullName>
    </alternativeName>
    <alternativeName>
        <fullName evidence="18">Triacylglycerol lipase</fullName>
    </alternativeName>
</protein>
<keyword evidence="6" id="KW-0732">Signal</keyword>
<dbReference type="GO" id="GO:0006644">
    <property type="term" value="P:phospholipid metabolic process"/>
    <property type="evidence" value="ECO:0007669"/>
    <property type="project" value="TreeGrafter"/>
</dbReference>
<keyword evidence="10" id="KW-0443">Lipid metabolism</keyword>
<dbReference type="EMBL" id="MU825885">
    <property type="protein sequence ID" value="KAJ7384765.1"/>
    <property type="molecule type" value="Genomic_DNA"/>
</dbReference>
<gene>
    <name evidence="45" type="ORF">OS493_020357</name>
</gene>
<evidence type="ECO:0000256" key="2">
    <source>
        <dbReference type="ARBA" id="ARBA00009979"/>
    </source>
</evidence>
<keyword evidence="4" id="KW-1003">Cell membrane</keyword>
<comment type="catalytic activity">
    <reaction evidence="25">
        <text>2,3-di-(9Z)-octadecenoyl-sn-glycerol + H2O = 3-(9Z-octadecenoyl)-sn-glycerol + (9Z)-octadecenoate + H(+)</text>
        <dbReference type="Rhea" id="RHEA:42604"/>
        <dbReference type="ChEBI" id="CHEBI:15377"/>
        <dbReference type="ChEBI" id="CHEBI:15378"/>
        <dbReference type="ChEBI" id="CHEBI:30823"/>
        <dbReference type="ChEBI" id="CHEBI:75824"/>
        <dbReference type="ChEBI" id="CHEBI:75938"/>
    </reaction>
    <physiologicalReaction direction="left-to-right" evidence="25">
        <dbReference type="Rhea" id="RHEA:42605"/>
    </physiologicalReaction>
</comment>
<evidence type="ECO:0000256" key="8">
    <source>
        <dbReference type="ARBA" id="ARBA00022801"/>
    </source>
</evidence>